<evidence type="ECO:0000313" key="2">
    <source>
        <dbReference type="Proteomes" id="UP000827644"/>
    </source>
</evidence>
<sequence>MAILRRNKLGQMTKARVRVGDIATISKSSTVLGLTANKGYKVYATSLSSEDKRSYIGAHYQWACVTENHFVVINDRGEKTFCSLTPKHPNYDVAASKANFGEWTV</sequence>
<accession>A0AAE8Y1L2</accession>
<organism evidence="1 2">
    <name type="scientific">Erwinia phage Fifi44</name>
    <dbReference type="NCBI Taxonomy" id="2876597"/>
    <lineage>
        <taxon>Viruses</taxon>
        <taxon>Duplodnaviria</taxon>
        <taxon>Heunggongvirae</taxon>
        <taxon>Uroviricota</taxon>
        <taxon>Caudoviricetes</taxon>
        <taxon>Chaseviridae</taxon>
        <taxon>Cleopatravirinae</taxon>
        <taxon>Fifivirus</taxon>
        <taxon>Fifivirus fifi44</taxon>
    </lineage>
</organism>
<proteinExistence type="predicted"/>
<name>A0AAE8Y1L2_9CAUD</name>
<gene>
    <name evidence="1" type="ORF">Fifi44_00007</name>
</gene>
<dbReference type="EMBL" id="OK073976">
    <property type="protein sequence ID" value="UCR74876.1"/>
    <property type="molecule type" value="Genomic_DNA"/>
</dbReference>
<keyword evidence="2" id="KW-1185">Reference proteome</keyword>
<protein>
    <submittedName>
        <fullName evidence="1">Uncharacterized protein</fullName>
    </submittedName>
</protein>
<reference evidence="1 2" key="1">
    <citation type="submission" date="2021-09" db="EMBL/GenBank/DDBJ databases">
        <title>Complete genome sequence of Fifi44.</title>
        <authorList>
            <person name="Kim S.G."/>
            <person name="Park J."/>
            <person name="Roh E."/>
        </authorList>
    </citation>
    <scope>NUCLEOTIDE SEQUENCE [LARGE SCALE GENOMIC DNA]</scope>
</reference>
<dbReference type="Proteomes" id="UP000827644">
    <property type="component" value="Segment"/>
</dbReference>
<evidence type="ECO:0000313" key="1">
    <source>
        <dbReference type="EMBL" id="UCR74876.1"/>
    </source>
</evidence>